<sequence>MYVGPCFIGSDFNVISSLLDYGGPSQPDLTAIEGFIENMWIDHKDFNGVVKSSWRIPALGSSLQKFSYKLKRLQVEIQSEAATFFEGLLVSNSYVILNSFLDCIPSLISWEDNLNLPLDPTLEEVRNEVFHYLLIVVQGVISFWYDDWFVNGASVNHEAHENLQHLSLAQAWRNKGWDEGKILSVSRI</sequence>
<organism evidence="1 2">
    <name type="scientific">Cinchona calisaya</name>
    <dbReference type="NCBI Taxonomy" id="153742"/>
    <lineage>
        <taxon>Eukaryota</taxon>
        <taxon>Viridiplantae</taxon>
        <taxon>Streptophyta</taxon>
        <taxon>Embryophyta</taxon>
        <taxon>Tracheophyta</taxon>
        <taxon>Spermatophyta</taxon>
        <taxon>Magnoliopsida</taxon>
        <taxon>eudicotyledons</taxon>
        <taxon>Gunneridae</taxon>
        <taxon>Pentapetalae</taxon>
        <taxon>asterids</taxon>
        <taxon>lamiids</taxon>
        <taxon>Gentianales</taxon>
        <taxon>Rubiaceae</taxon>
        <taxon>Cinchonoideae</taxon>
        <taxon>Cinchoneae</taxon>
        <taxon>Cinchona</taxon>
    </lineage>
</organism>
<gene>
    <name evidence="1" type="ORF">ACH5RR_040884</name>
</gene>
<dbReference type="EMBL" id="JBJUIK010000017">
    <property type="protein sequence ID" value="KAL3498152.1"/>
    <property type="molecule type" value="Genomic_DNA"/>
</dbReference>
<dbReference type="Proteomes" id="UP001630127">
    <property type="component" value="Unassembled WGS sequence"/>
</dbReference>
<proteinExistence type="predicted"/>
<evidence type="ECO:0000313" key="2">
    <source>
        <dbReference type="Proteomes" id="UP001630127"/>
    </source>
</evidence>
<protein>
    <submittedName>
        <fullName evidence="1">Uncharacterized protein</fullName>
    </submittedName>
</protein>
<name>A0ABD2XX65_9GENT</name>
<accession>A0ABD2XX65</accession>
<comment type="caution">
    <text evidence="1">The sequence shown here is derived from an EMBL/GenBank/DDBJ whole genome shotgun (WGS) entry which is preliminary data.</text>
</comment>
<keyword evidence="2" id="KW-1185">Reference proteome</keyword>
<dbReference type="AlphaFoldDB" id="A0ABD2XX65"/>
<reference evidence="1 2" key="1">
    <citation type="submission" date="2024-11" db="EMBL/GenBank/DDBJ databases">
        <title>A near-complete genome assembly of Cinchona calisaya.</title>
        <authorList>
            <person name="Lian D.C."/>
            <person name="Zhao X.W."/>
            <person name="Wei L."/>
        </authorList>
    </citation>
    <scope>NUCLEOTIDE SEQUENCE [LARGE SCALE GENOMIC DNA]</scope>
    <source>
        <tissue evidence="1">Nenye</tissue>
    </source>
</reference>
<evidence type="ECO:0000313" key="1">
    <source>
        <dbReference type="EMBL" id="KAL3498152.1"/>
    </source>
</evidence>